<gene>
    <name evidence="2" type="ORF">HOQ43_02175</name>
</gene>
<protein>
    <submittedName>
        <fullName evidence="2">ABC transporter permease</fullName>
    </submittedName>
</protein>
<dbReference type="EMBL" id="JABFXE010000094">
    <property type="protein sequence ID" value="NUQ87259.1"/>
    <property type="molecule type" value="Genomic_DNA"/>
</dbReference>
<feature type="non-terminal residue" evidence="2">
    <location>
        <position position="1"/>
    </location>
</feature>
<proteinExistence type="predicted"/>
<dbReference type="AlphaFoldDB" id="A0A850BZE1"/>
<keyword evidence="1" id="KW-0812">Transmembrane</keyword>
<comment type="caution">
    <text evidence="2">The sequence shown here is derived from an EMBL/GenBank/DDBJ whole genome shotgun (WGS) entry which is preliminary data.</text>
</comment>
<organism evidence="2 3">
    <name type="scientific">Glycomyces artemisiae</name>
    <dbReference type="NCBI Taxonomy" id="1076443"/>
    <lineage>
        <taxon>Bacteria</taxon>
        <taxon>Bacillati</taxon>
        <taxon>Actinomycetota</taxon>
        <taxon>Actinomycetes</taxon>
        <taxon>Glycomycetales</taxon>
        <taxon>Glycomycetaceae</taxon>
        <taxon>Glycomyces</taxon>
    </lineage>
</organism>
<sequence length="50" mass="5648">IVQFQRSYAIPAMWSGILLLGCLGAALAAVFAVFDRAVLHWYHRQRTEEA</sequence>
<evidence type="ECO:0000313" key="3">
    <source>
        <dbReference type="Proteomes" id="UP000574690"/>
    </source>
</evidence>
<feature type="transmembrane region" description="Helical" evidence="1">
    <location>
        <begin position="12"/>
        <end position="34"/>
    </location>
</feature>
<dbReference type="Proteomes" id="UP000574690">
    <property type="component" value="Unassembled WGS sequence"/>
</dbReference>
<keyword evidence="1" id="KW-0472">Membrane</keyword>
<evidence type="ECO:0000313" key="2">
    <source>
        <dbReference type="EMBL" id="NUQ87259.1"/>
    </source>
</evidence>
<name>A0A850BZE1_9ACTN</name>
<keyword evidence="1" id="KW-1133">Transmembrane helix</keyword>
<evidence type="ECO:0000256" key="1">
    <source>
        <dbReference type="SAM" id="Phobius"/>
    </source>
</evidence>
<accession>A0A850BZE1</accession>
<reference evidence="2 3" key="1">
    <citation type="submission" date="2020-05" db="EMBL/GenBank/DDBJ databases">
        <title>DNA-SIP metagenomic assembled genomes.</title>
        <authorList>
            <person name="Yu J."/>
        </authorList>
    </citation>
    <scope>NUCLEOTIDE SEQUENCE [LARGE SCALE GENOMIC DNA]</scope>
    <source>
        <strain evidence="2">Bin5.27</strain>
    </source>
</reference>